<sequence>MDQPNYYAIIPANVRYDENLKPNAKLLYGELTALCNRDGFCWAGNDYFADLYKVDQKTISRWISQLVEGNYIQLEIFKNEGNKRKIFLSNSSVNLVTKKSLPSDKKITRVVIKRSLPSDKKITSNIRINNTINNTVNREEKALSFFQENSPSDWEIFQMRFRKEFDQAEWEKFIELFNLKSDEESLEYTTKKINARLTRFAINYVENMKKPVKQLQKIESEIVPPSRKRIS</sequence>
<dbReference type="Pfam" id="PF13730">
    <property type="entry name" value="HTH_36"/>
    <property type="match status" value="1"/>
</dbReference>
<keyword evidence="2" id="KW-1185">Reference proteome</keyword>
<name>A0A226I6L4_9FLAO</name>
<dbReference type="EMBL" id="MUHA01000006">
    <property type="protein sequence ID" value="OXB01729.1"/>
    <property type="molecule type" value="Genomic_DNA"/>
</dbReference>
<dbReference type="RefSeq" id="WP_089053121.1">
    <property type="nucleotide sequence ID" value="NZ_MUHA01000006.1"/>
</dbReference>
<proteinExistence type="predicted"/>
<gene>
    <name evidence="1" type="ORF">B0A75_04620</name>
</gene>
<protein>
    <recommendedName>
        <fullName evidence="3">Helix-turn-helix domain-containing protein</fullName>
    </recommendedName>
</protein>
<organism evidence="1 2">
    <name type="scientific">Flavobacterium oncorhynchi</name>
    <dbReference type="NCBI Taxonomy" id="728056"/>
    <lineage>
        <taxon>Bacteria</taxon>
        <taxon>Pseudomonadati</taxon>
        <taxon>Bacteroidota</taxon>
        <taxon>Flavobacteriia</taxon>
        <taxon>Flavobacteriales</taxon>
        <taxon>Flavobacteriaceae</taxon>
        <taxon>Flavobacterium</taxon>
    </lineage>
</organism>
<reference evidence="1 2" key="1">
    <citation type="submission" date="2016-11" db="EMBL/GenBank/DDBJ databases">
        <title>Whole genomes of Flavobacteriaceae.</title>
        <authorList>
            <person name="Stine C."/>
            <person name="Li C."/>
            <person name="Tadesse D."/>
        </authorList>
    </citation>
    <scope>NUCLEOTIDE SEQUENCE [LARGE SCALE GENOMIC DNA]</scope>
    <source>
        <strain evidence="1 2">CCUG 59446</strain>
    </source>
</reference>
<evidence type="ECO:0000313" key="2">
    <source>
        <dbReference type="Proteomes" id="UP000198336"/>
    </source>
</evidence>
<accession>A0A226I6L4</accession>
<dbReference type="AlphaFoldDB" id="A0A226I6L4"/>
<evidence type="ECO:0000313" key="1">
    <source>
        <dbReference type="EMBL" id="OXB01729.1"/>
    </source>
</evidence>
<dbReference type="Proteomes" id="UP000198336">
    <property type="component" value="Unassembled WGS sequence"/>
</dbReference>
<evidence type="ECO:0008006" key="3">
    <source>
        <dbReference type="Google" id="ProtNLM"/>
    </source>
</evidence>
<comment type="caution">
    <text evidence="1">The sequence shown here is derived from an EMBL/GenBank/DDBJ whole genome shotgun (WGS) entry which is preliminary data.</text>
</comment>